<dbReference type="RefSeq" id="WP_098468753.1">
    <property type="nucleotide sequence ID" value="NZ_PDJD01000001.1"/>
</dbReference>
<keyword evidence="5" id="KW-1185">Reference proteome</keyword>
<reference evidence="4 5" key="1">
    <citation type="submission" date="2017-10" db="EMBL/GenBank/DDBJ databases">
        <title>Sequencing the genomes of 1000 actinobacteria strains.</title>
        <authorList>
            <person name="Klenk H.-P."/>
        </authorList>
    </citation>
    <scope>NUCLEOTIDE SEQUENCE [LARGE SCALE GENOMIC DNA]</scope>
    <source>
        <strain evidence="4 5">DSM 21801</strain>
    </source>
</reference>
<keyword evidence="3" id="KW-1133">Transmembrane helix</keyword>
<keyword evidence="1" id="KW-0175">Coiled coil</keyword>
<keyword evidence="3" id="KW-0472">Membrane</keyword>
<dbReference type="Proteomes" id="UP000224915">
    <property type="component" value="Unassembled WGS sequence"/>
</dbReference>
<evidence type="ECO:0000313" key="4">
    <source>
        <dbReference type="EMBL" id="PFG19667.1"/>
    </source>
</evidence>
<feature type="region of interest" description="Disordered" evidence="2">
    <location>
        <begin position="78"/>
        <end position="110"/>
    </location>
</feature>
<organism evidence="4 5">
    <name type="scientific">Serinibacter salmoneus</name>
    <dbReference type="NCBI Taxonomy" id="556530"/>
    <lineage>
        <taxon>Bacteria</taxon>
        <taxon>Bacillati</taxon>
        <taxon>Actinomycetota</taxon>
        <taxon>Actinomycetes</taxon>
        <taxon>Micrococcales</taxon>
        <taxon>Beutenbergiaceae</taxon>
        <taxon>Serinibacter</taxon>
    </lineage>
</organism>
<comment type="caution">
    <text evidence="4">The sequence shown here is derived from an EMBL/GenBank/DDBJ whole genome shotgun (WGS) entry which is preliminary data.</text>
</comment>
<proteinExistence type="predicted"/>
<feature type="coiled-coil region" evidence="1">
    <location>
        <begin position="29"/>
        <end position="63"/>
    </location>
</feature>
<name>A0A2A9CZ01_9MICO</name>
<sequence>MPWWLVWVLLVLAALAFLIWIGLRLYRQVRALLAELRRAEAVVNELQERIADLEEAAATAGAIEAELTLSPERRAELHETRAAVRATREARRRDRYERASASWDEVTGPQ</sequence>
<evidence type="ECO:0000256" key="1">
    <source>
        <dbReference type="SAM" id="Coils"/>
    </source>
</evidence>
<dbReference type="AlphaFoldDB" id="A0A2A9CZ01"/>
<evidence type="ECO:0000256" key="3">
    <source>
        <dbReference type="SAM" id="Phobius"/>
    </source>
</evidence>
<protein>
    <submittedName>
        <fullName evidence="4">Uncharacterized protein</fullName>
    </submittedName>
</protein>
<accession>A0A2A9CZ01</accession>
<feature type="transmembrane region" description="Helical" evidence="3">
    <location>
        <begin position="6"/>
        <end position="26"/>
    </location>
</feature>
<evidence type="ECO:0000256" key="2">
    <source>
        <dbReference type="SAM" id="MobiDB-lite"/>
    </source>
</evidence>
<keyword evidence="3" id="KW-0812">Transmembrane</keyword>
<evidence type="ECO:0000313" key="5">
    <source>
        <dbReference type="Proteomes" id="UP000224915"/>
    </source>
</evidence>
<dbReference type="EMBL" id="PDJD01000001">
    <property type="protein sequence ID" value="PFG19667.1"/>
    <property type="molecule type" value="Genomic_DNA"/>
</dbReference>
<feature type="compositionally biased region" description="Basic and acidic residues" evidence="2">
    <location>
        <begin position="78"/>
        <end position="98"/>
    </location>
</feature>
<gene>
    <name evidence="4" type="ORF">ATL40_1235</name>
</gene>